<dbReference type="InterPro" id="IPR024046">
    <property type="entry name" value="Flagellar_assmbl_FliW_dom_sf"/>
</dbReference>
<dbReference type="Pfam" id="PF02623">
    <property type="entry name" value="FliW"/>
    <property type="match status" value="1"/>
</dbReference>
<dbReference type="InterPro" id="IPR003775">
    <property type="entry name" value="Flagellar_assembly_factor_FliW"/>
</dbReference>
<dbReference type="PANTHER" id="PTHR39190:SF1">
    <property type="entry name" value="FLAGELLAR ASSEMBLY FACTOR FLIW"/>
    <property type="match status" value="1"/>
</dbReference>
<keyword evidence="3 4" id="KW-0810">Translation regulation</keyword>
<comment type="subunit">
    <text evidence="4">Interacts with translational regulator CsrA and flagellin(s).</text>
</comment>
<accession>A0ABZ1BND8</accession>
<evidence type="ECO:0000256" key="2">
    <source>
        <dbReference type="ARBA" id="ARBA00022795"/>
    </source>
</evidence>
<keyword evidence="1 4" id="KW-0963">Cytoplasm</keyword>
<dbReference type="Gene3D" id="2.30.290.10">
    <property type="entry name" value="BH3618-like"/>
    <property type="match status" value="1"/>
</dbReference>
<dbReference type="EMBL" id="CP141614">
    <property type="protein sequence ID" value="WRP13985.1"/>
    <property type="molecule type" value="Genomic_DNA"/>
</dbReference>
<keyword evidence="5" id="KW-0282">Flagellum</keyword>
<comment type="subcellular location">
    <subcellularLocation>
        <location evidence="4">Cytoplasm</location>
    </subcellularLocation>
</comment>
<proteinExistence type="inferred from homology"/>
<evidence type="ECO:0000256" key="1">
    <source>
        <dbReference type="ARBA" id="ARBA00022490"/>
    </source>
</evidence>
<keyword evidence="5" id="KW-0969">Cilium</keyword>
<keyword evidence="4" id="KW-0143">Chaperone</keyword>
<dbReference type="SUPFAM" id="SSF141457">
    <property type="entry name" value="BH3618-like"/>
    <property type="match status" value="1"/>
</dbReference>
<keyword evidence="2 4" id="KW-1005">Bacterial flagellum biogenesis</keyword>
<keyword evidence="5" id="KW-0966">Cell projection</keyword>
<organism evidence="5 6">
    <name type="scientific">Geochorda subterranea</name>
    <dbReference type="NCBI Taxonomy" id="3109564"/>
    <lineage>
        <taxon>Bacteria</taxon>
        <taxon>Bacillati</taxon>
        <taxon>Bacillota</taxon>
        <taxon>Limnochordia</taxon>
        <taxon>Limnochordales</taxon>
        <taxon>Geochordaceae</taxon>
        <taxon>Geochorda</taxon>
    </lineage>
</organism>
<dbReference type="RefSeq" id="WP_324668258.1">
    <property type="nucleotide sequence ID" value="NZ_CP141614.1"/>
</dbReference>
<name>A0ABZ1BND8_9FIRM</name>
<comment type="function">
    <text evidence="4">Acts as an anti-CsrA protein, binds CsrA and prevents it from repressing translation of its target genes, one of which is flagellin. Binds to flagellin and participates in the assembly of the flagellum.</text>
</comment>
<evidence type="ECO:0000313" key="5">
    <source>
        <dbReference type="EMBL" id="WRP13985.1"/>
    </source>
</evidence>
<evidence type="ECO:0000256" key="4">
    <source>
        <dbReference type="HAMAP-Rule" id="MF_01185"/>
    </source>
</evidence>
<dbReference type="HAMAP" id="MF_01185">
    <property type="entry name" value="FliW"/>
    <property type="match status" value="1"/>
</dbReference>
<reference evidence="6" key="1">
    <citation type="submission" date="2023-12" db="EMBL/GenBank/DDBJ databases">
        <title>Novel isolates from deep terrestrial aquifers shed light on the physiology and ecology of the class Limnochordia.</title>
        <authorList>
            <person name="Karnachuk O.V."/>
            <person name="Lukina A.P."/>
            <person name="Avakyan M.R."/>
            <person name="Kadnikov V."/>
            <person name="Begmatov S."/>
            <person name="Beletsky A.V."/>
            <person name="Mardanov A.V."/>
            <person name="Ravin N.V."/>
        </authorList>
    </citation>
    <scope>NUCLEOTIDE SEQUENCE [LARGE SCALE GENOMIC DNA]</scope>
    <source>
        <strain evidence="6">LN</strain>
    </source>
</reference>
<gene>
    <name evidence="4" type="primary">fliW</name>
    <name evidence="5" type="ORF">VLY81_11195</name>
</gene>
<comment type="similarity">
    <text evidence="4">Belongs to the FliW family.</text>
</comment>
<evidence type="ECO:0000313" key="6">
    <source>
        <dbReference type="Proteomes" id="UP001333102"/>
    </source>
</evidence>
<protein>
    <recommendedName>
        <fullName evidence="4">Flagellar assembly factor FliW</fullName>
    </recommendedName>
</protein>
<dbReference type="Proteomes" id="UP001333102">
    <property type="component" value="Chromosome"/>
</dbReference>
<keyword evidence="6" id="KW-1185">Reference proteome</keyword>
<dbReference type="PANTHER" id="PTHR39190">
    <property type="entry name" value="FLAGELLAR ASSEMBLY FACTOR FLIW"/>
    <property type="match status" value="1"/>
</dbReference>
<sequence>MEIETARFGVIDIDPSRIVTFPKGFIGFPDWRRFVLLPHRDDSPFWILQSVDDPALALVVMDPREAVPDYVARVPAAQLADVGIAEEEDVERAVVLALVTLRADPAGATANLKAPLIVNPSRRLGIQVILDGSPYAIRHPIASARHEALPSMERGALVAT</sequence>
<evidence type="ECO:0000256" key="3">
    <source>
        <dbReference type="ARBA" id="ARBA00022845"/>
    </source>
</evidence>